<keyword evidence="4" id="KW-1185">Reference proteome</keyword>
<accession>A0A5N0EJN3</accession>
<feature type="compositionally biased region" description="Basic and acidic residues" evidence="1">
    <location>
        <begin position="63"/>
        <end position="79"/>
    </location>
</feature>
<name>A0A5N0EJN3_9NOCA</name>
<dbReference type="SMART" id="SM00966">
    <property type="entry name" value="SpoVT_AbrB"/>
    <property type="match status" value="1"/>
</dbReference>
<organism evidence="3 4">
    <name type="scientific">Nocardia colli</name>
    <dbReference type="NCBI Taxonomy" id="2545717"/>
    <lineage>
        <taxon>Bacteria</taxon>
        <taxon>Bacillati</taxon>
        <taxon>Actinomycetota</taxon>
        <taxon>Actinomycetes</taxon>
        <taxon>Mycobacteriales</taxon>
        <taxon>Nocardiaceae</taxon>
        <taxon>Nocardia</taxon>
    </lineage>
</organism>
<dbReference type="SUPFAM" id="SSF89447">
    <property type="entry name" value="AbrB/MazE/MraZ-like"/>
    <property type="match status" value="1"/>
</dbReference>
<evidence type="ECO:0000313" key="4">
    <source>
        <dbReference type="Proteomes" id="UP000323876"/>
    </source>
</evidence>
<dbReference type="Proteomes" id="UP000323876">
    <property type="component" value="Unassembled WGS sequence"/>
</dbReference>
<feature type="region of interest" description="Disordered" evidence="1">
    <location>
        <begin position="50"/>
        <end position="79"/>
    </location>
</feature>
<evidence type="ECO:0000259" key="2">
    <source>
        <dbReference type="SMART" id="SM00966"/>
    </source>
</evidence>
<dbReference type="OrthoDB" id="9811597at2"/>
<sequence>MSSAHAKVTGNGQISLPADLRRRWGASSVLVIDRGDYAIVRPIPTDPITALMGAHAGPGPDSEEARAAERAAEPTSRER</sequence>
<dbReference type="EMBL" id="VXLC01000004">
    <property type="protein sequence ID" value="KAA8888245.1"/>
    <property type="molecule type" value="Genomic_DNA"/>
</dbReference>
<comment type="caution">
    <text evidence="3">The sequence shown here is derived from an EMBL/GenBank/DDBJ whole genome shotgun (WGS) entry which is preliminary data.</text>
</comment>
<gene>
    <name evidence="3" type="ORF">F3087_14420</name>
</gene>
<proteinExistence type="predicted"/>
<evidence type="ECO:0000256" key="1">
    <source>
        <dbReference type="SAM" id="MobiDB-lite"/>
    </source>
</evidence>
<evidence type="ECO:0000313" key="3">
    <source>
        <dbReference type="EMBL" id="KAA8888245.1"/>
    </source>
</evidence>
<reference evidence="3 4" key="1">
    <citation type="submission" date="2019-09" db="EMBL/GenBank/DDBJ databases">
        <authorList>
            <person name="Wang X."/>
        </authorList>
    </citation>
    <scope>NUCLEOTIDE SEQUENCE [LARGE SCALE GENOMIC DNA]</scope>
    <source>
        <strain evidence="3 4">CICC 11023</strain>
    </source>
</reference>
<protein>
    <submittedName>
        <fullName evidence="3">AbrB/MazE/SpoVT family DNA-binding domain-containing protein</fullName>
    </submittedName>
</protein>
<dbReference type="InterPro" id="IPR037914">
    <property type="entry name" value="SpoVT-AbrB_sf"/>
</dbReference>
<keyword evidence="3" id="KW-0238">DNA-binding</keyword>
<dbReference type="GO" id="GO:0003677">
    <property type="term" value="F:DNA binding"/>
    <property type="evidence" value="ECO:0007669"/>
    <property type="project" value="UniProtKB-KW"/>
</dbReference>
<dbReference type="AlphaFoldDB" id="A0A5N0EJN3"/>
<feature type="domain" description="SpoVT-AbrB" evidence="2">
    <location>
        <begin position="6"/>
        <end position="48"/>
    </location>
</feature>
<dbReference type="InterPro" id="IPR007159">
    <property type="entry name" value="SpoVT-AbrB_dom"/>
</dbReference>
<dbReference type="RefSeq" id="WP_150402413.1">
    <property type="nucleotide sequence ID" value="NZ_VXLC01000004.1"/>
</dbReference>